<dbReference type="InterPro" id="IPR012938">
    <property type="entry name" value="Glc/Sorbosone_DH"/>
</dbReference>
<dbReference type="SUPFAM" id="SSF63829">
    <property type="entry name" value="Calcium-dependent phosphotriesterase"/>
    <property type="match status" value="1"/>
</dbReference>
<dbReference type="Proteomes" id="UP000663792">
    <property type="component" value="Unassembled WGS sequence"/>
</dbReference>
<evidence type="ECO:0000313" key="6">
    <source>
        <dbReference type="Proteomes" id="UP000663792"/>
    </source>
</evidence>
<dbReference type="InterPro" id="IPR011042">
    <property type="entry name" value="6-blade_b-propeller_TolB-like"/>
</dbReference>
<comment type="caution">
    <text evidence="5">The sequence shown here is derived from an EMBL/GenBank/DDBJ whole genome shotgun (WGS) entry which is preliminary data.</text>
</comment>
<dbReference type="PANTHER" id="PTHR19328:SF75">
    <property type="entry name" value="ALDOSE SUGAR DEHYDROGENASE YLII"/>
    <property type="match status" value="1"/>
</dbReference>
<feature type="domain" description="Glucose/Sorbosone dehydrogenase" evidence="3">
    <location>
        <begin position="689"/>
        <end position="909"/>
    </location>
</feature>
<dbReference type="Gene3D" id="2.60.120.430">
    <property type="entry name" value="Galactose-binding lectin"/>
    <property type="match status" value="3"/>
</dbReference>
<dbReference type="InterPro" id="IPR014755">
    <property type="entry name" value="Cu-Rt/internalin_Ig-like"/>
</dbReference>
<feature type="domain" description="SbsA Ig-like" evidence="4">
    <location>
        <begin position="552"/>
        <end position="660"/>
    </location>
</feature>
<feature type="signal peptide" evidence="2">
    <location>
        <begin position="1"/>
        <end position="27"/>
    </location>
</feature>
<dbReference type="SUPFAM" id="SSF49785">
    <property type="entry name" value="Galactose-binding domain-like"/>
    <property type="match status" value="3"/>
</dbReference>
<sequence>MTRAVSLGAVLTLLLAVVGGVVSTAFAASAPQLAAPAPAGSPIQVDFGSQTTVPVAGYVLDWGQPYGARTGANQGSNLTYGWVTDGSTTPVDLTGNGRIRYVSGVDAKQTTLMHMQLAGKPAGAFEIQVADGWYTVTVGVGDASTTYDSTHAATVEGIRAVEPYVPTQYTRLTTGTATVQVTDGRLTVRPEAGTNAKITFLTATAVPPPAGDPTFPFRVDFGAGTSVPVPGNVLDSGGSYGPKGYATYGWVVAGSRTPLNLSNNGRQRTASGLADPRQVNFMQMQAVPSSGANTTAGDWTMVVPNGAYRVTVGTGDPNNVYDSTHRIQVNGRVAIDPYVPTFSSKFRIGVVDVDVTDGRLVVSAAGGTNTKIDFLDVEQWTDPSPPPFPAYIDFGTPSSTPAAGYQLDSGARFGPKQAGYTYGWEAAGTDTPLDVSANARQRPAGVTTDPRLLGLIQMQSASGVTTPAQWELAVPNGTYKVTVAVGDASAVYDSTHLVEVENVVAVGPFKPTATTRFTTGTVTVSVIDGRLTVAPTGGVNTKIDYLTVEYVDPTRPRVAMVAPGGDETNVVRDLSVTTELSLPAGAIDPNTVTAGTVKLVKVSTGAVIESSANTSGGGDVLVLTPKSVLEANTQYQFMVTDGVTDVAGNKFLPFESLFTTGTLVSGTGIAGVGFTQQATVATNHLYTSVTTGPDGKLYAATLNGYLFRYDVAPDGTLANERQINTVRTMNSGQNRTMVGLAFDPSSTASNLILWVTDNFMYVGNDNVPDWSSKLVRLTGANLESGQTVLTNLPRSAHDHEANSIAFGPDGALYFSMGSNTGMGYQDIAWGNRPEVQLAGAVLRLDTGALPASLPLDVKTTDGGGSYDPYAPGAPLTLYATGVRNAYDLAWHSNGHLYAPTNGSAAGANIPMVSDPLPASCNRRIDAASGPYTYTGPAFNTIFGNPVAQTDFIHEITQGGYYGHPNPSRCEFISYGGNPTAAQGTPWEEAQYPVGVQPDRNFRSGDIYDAGLHASANGTIEYRSNAFGGKLKGKLLVVRYSAGKDVMVVDPSGPDGSVTGITTGVTGMSGFTEPLDIAEHPSGNGILYVTELGGQKITLLRPVAGG</sequence>
<gene>
    <name evidence="5" type="ORF">JL106_11350</name>
</gene>
<dbReference type="InterPro" id="IPR032812">
    <property type="entry name" value="SbsA_Ig"/>
</dbReference>
<dbReference type="PANTHER" id="PTHR19328">
    <property type="entry name" value="HEDGEHOG-INTERACTING PROTEIN"/>
    <property type="match status" value="1"/>
</dbReference>
<reference evidence="5" key="1">
    <citation type="submission" date="2021-01" db="EMBL/GenBank/DDBJ databases">
        <title>YIM 132084 draft genome.</title>
        <authorList>
            <person name="An D."/>
        </authorList>
    </citation>
    <scope>NUCLEOTIDE SEQUENCE</scope>
    <source>
        <strain evidence="5">YIM 132084</strain>
    </source>
</reference>
<dbReference type="Pfam" id="PF07995">
    <property type="entry name" value="GSDH"/>
    <property type="match status" value="1"/>
</dbReference>
<evidence type="ECO:0000259" key="3">
    <source>
        <dbReference type="Pfam" id="PF07995"/>
    </source>
</evidence>
<feature type="chain" id="PRO_5037359701" evidence="2">
    <location>
        <begin position="28"/>
        <end position="1105"/>
    </location>
</feature>
<dbReference type="InterPro" id="IPR008979">
    <property type="entry name" value="Galactose-bd-like_sf"/>
</dbReference>
<dbReference type="EMBL" id="JAERWK010000015">
    <property type="protein sequence ID" value="MBM9467879.1"/>
    <property type="molecule type" value="Genomic_DNA"/>
</dbReference>
<keyword evidence="6" id="KW-1185">Reference proteome</keyword>
<name>A0A938YGW0_9ACTN</name>
<accession>A0A938YGW0</accession>
<dbReference type="AlphaFoldDB" id="A0A938YGW0"/>
<evidence type="ECO:0000259" key="4">
    <source>
        <dbReference type="Pfam" id="PF13205"/>
    </source>
</evidence>
<dbReference type="RefSeq" id="WP_205260841.1">
    <property type="nucleotide sequence ID" value="NZ_JAERWK010000015.1"/>
</dbReference>
<proteinExistence type="predicted"/>
<keyword evidence="1 2" id="KW-0732">Signal</keyword>
<evidence type="ECO:0000256" key="1">
    <source>
        <dbReference type="ARBA" id="ARBA00022729"/>
    </source>
</evidence>
<protein>
    <submittedName>
        <fullName evidence="5">Ig-like domain-containing protein</fullName>
    </submittedName>
</protein>
<dbReference type="Gene3D" id="2.120.10.30">
    <property type="entry name" value="TolB, C-terminal domain"/>
    <property type="match status" value="1"/>
</dbReference>
<evidence type="ECO:0000313" key="5">
    <source>
        <dbReference type="EMBL" id="MBM9467879.1"/>
    </source>
</evidence>
<dbReference type="Gene3D" id="2.60.40.1220">
    <property type="match status" value="1"/>
</dbReference>
<organism evidence="5 6">
    <name type="scientific">Nakamurella leprariae</name>
    <dbReference type="NCBI Taxonomy" id="2803911"/>
    <lineage>
        <taxon>Bacteria</taxon>
        <taxon>Bacillati</taxon>
        <taxon>Actinomycetota</taxon>
        <taxon>Actinomycetes</taxon>
        <taxon>Nakamurellales</taxon>
        <taxon>Nakamurellaceae</taxon>
        <taxon>Nakamurella</taxon>
    </lineage>
</organism>
<dbReference type="Pfam" id="PF13205">
    <property type="entry name" value="Big_5"/>
    <property type="match status" value="1"/>
</dbReference>
<evidence type="ECO:0000256" key="2">
    <source>
        <dbReference type="SAM" id="SignalP"/>
    </source>
</evidence>